<organism evidence="1 2">
    <name type="scientific">Candidatus Sulfuritelmatomonas gaucii</name>
    <dbReference type="NCBI Taxonomy" id="2043161"/>
    <lineage>
        <taxon>Bacteria</taxon>
        <taxon>Pseudomonadati</taxon>
        <taxon>Acidobacteriota</taxon>
        <taxon>Terriglobia</taxon>
        <taxon>Terriglobales</taxon>
        <taxon>Acidobacteriaceae</taxon>
        <taxon>Candidatus Sulfuritelmatomonas</taxon>
    </lineage>
</organism>
<evidence type="ECO:0000313" key="2">
    <source>
        <dbReference type="Proteomes" id="UP000239735"/>
    </source>
</evidence>
<protein>
    <submittedName>
        <fullName evidence="1">Uncharacterized protein</fullName>
    </submittedName>
</protein>
<dbReference type="Proteomes" id="UP000239735">
    <property type="component" value="Unassembled WGS sequence"/>
</dbReference>
<name>A0A2N9LJH6_9BACT</name>
<dbReference type="AlphaFoldDB" id="A0A2N9LJH6"/>
<accession>A0A2N9LJH6</accession>
<evidence type="ECO:0000313" key="1">
    <source>
        <dbReference type="EMBL" id="SPE23400.1"/>
    </source>
</evidence>
<sequence length="145" mass="16356">MINRRHYLPRLLLILSSKRQVQNHPNHSKMLTGSHHINFRLGGYPPGAGHAGKPSRSIQIAWRQIVYRLIYIAPQPARGSAWYLWAGLTAPGNWGLAHIGLSATRHDDAPSATQSFEIERTEKQTVTASRLFNHPLKVSLLFSIY</sequence>
<dbReference type="EMBL" id="OKRB01000096">
    <property type="protein sequence ID" value="SPE23400.1"/>
    <property type="molecule type" value="Genomic_DNA"/>
</dbReference>
<proteinExistence type="predicted"/>
<reference evidence="2" key="1">
    <citation type="submission" date="2018-02" db="EMBL/GenBank/DDBJ databases">
        <authorList>
            <person name="Hausmann B."/>
        </authorList>
    </citation>
    <scope>NUCLEOTIDE SEQUENCE [LARGE SCALE GENOMIC DNA]</scope>
    <source>
        <strain evidence="2">Peat soil MAG SbA5</strain>
    </source>
</reference>
<gene>
    <name evidence="1" type="ORF">SBA5_390015</name>
</gene>